<evidence type="ECO:0000259" key="8">
    <source>
        <dbReference type="PROSITE" id="PS50245"/>
    </source>
</evidence>
<dbReference type="SMART" id="SM01052">
    <property type="entry name" value="CAP_GLY"/>
    <property type="match status" value="1"/>
</dbReference>
<proteinExistence type="predicted"/>
<feature type="compositionally biased region" description="Low complexity" evidence="7">
    <location>
        <begin position="118"/>
        <end position="127"/>
    </location>
</feature>
<feature type="region of interest" description="Disordered" evidence="7">
    <location>
        <begin position="428"/>
        <end position="455"/>
    </location>
</feature>
<accession>A0A182TIG8</accession>
<dbReference type="Proteomes" id="UP000075902">
    <property type="component" value="Unassembled WGS sequence"/>
</dbReference>
<evidence type="ECO:0000313" key="9">
    <source>
        <dbReference type="EnsemblMetazoa" id="AMEC002897-PA"/>
    </source>
</evidence>
<feature type="compositionally biased region" description="Low complexity" evidence="7">
    <location>
        <begin position="208"/>
        <end position="221"/>
    </location>
</feature>
<dbReference type="Pfam" id="PF01302">
    <property type="entry name" value="CAP_GLY"/>
    <property type="match status" value="1"/>
</dbReference>
<dbReference type="GO" id="GO:0005819">
    <property type="term" value="C:spindle"/>
    <property type="evidence" value="ECO:0007669"/>
    <property type="project" value="UniProtKB-SubCell"/>
</dbReference>
<reference evidence="9" key="2">
    <citation type="submission" date="2020-05" db="UniProtKB">
        <authorList>
            <consortium name="EnsemblMetazoa"/>
        </authorList>
    </citation>
    <scope>IDENTIFICATION</scope>
    <source>
        <strain evidence="9">CM1001059</strain>
    </source>
</reference>
<dbReference type="PROSITE" id="PS00845">
    <property type="entry name" value="CAP_GLY_1"/>
    <property type="match status" value="1"/>
</dbReference>
<dbReference type="SUPFAM" id="SSF74924">
    <property type="entry name" value="Cap-Gly domain"/>
    <property type="match status" value="1"/>
</dbReference>
<keyword evidence="4" id="KW-0243">Dynein</keyword>
<feature type="region of interest" description="Disordered" evidence="7">
    <location>
        <begin position="91"/>
        <end position="334"/>
    </location>
</feature>
<evidence type="ECO:0000256" key="2">
    <source>
        <dbReference type="ARBA" id="ARBA00022490"/>
    </source>
</evidence>
<comment type="subcellular location">
    <subcellularLocation>
        <location evidence="1">Cytoplasm</location>
        <location evidence="1">Cytoskeleton</location>
        <location evidence="1">Spindle</location>
    </subcellularLocation>
</comment>
<dbReference type="FunFam" id="2.30.30.190:FF:000014">
    <property type="entry name" value="Uncharacterized protein, isoform E"/>
    <property type="match status" value="1"/>
</dbReference>
<keyword evidence="10" id="KW-1185">Reference proteome</keyword>
<evidence type="ECO:0000256" key="3">
    <source>
        <dbReference type="ARBA" id="ARBA00022701"/>
    </source>
</evidence>
<feature type="compositionally biased region" description="Polar residues" evidence="7">
    <location>
        <begin position="314"/>
        <end position="334"/>
    </location>
</feature>
<evidence type="ECO:0000256" key="7">
    <source>
        <dbReference type="SAM" id="MobiDB-lite"/>
    </source>
</evidence>
<dbReference type="Gene3D" id="2.30.30.190">
    <property type="entry name" value="CAP Gly-rich-like domain"/>
    <property type="match status" value="1"/>
</dbReference>
<evidence type="ECO:0000256" key="1">
    <source>
        <dbReference type="ARBA" id="ARBA00004186"/>
    </source>
</evidence>
<keyword evidence="2" id="KW-0963">Cytoplasm</keyword>
<dbReference type="InterPro" id="IPR036859">
    <property type="entry name" value="CAP-Gly_dom_sf"/>
</dbReference>
<dbReference type="PANTHER" id="PTHR18916:SF6">
    <property type="entry name" value="DYNACTIN SUBUNIT 1"/>
    <property type="match status" value="1"/>
</dbReference>
<dbReference type="GO" id="GO:0030286">
    <property type="term" value="C:dynein complex"/>
    <property type="evidence" value="ECO:0007669"/>
    <property type="project" value="UniProtKB-KW"/>
</dbReference>
<dbReference type="PANTHER" id="PTHR18916">
    <property type="entry name" value="DYNACTIN 1-RELATED MICROTUBULE-BINDING"/>
    <property type="match status" value="1"/>
</dbReference>
<reference evidence="10" key="1">
    <citation type="submission" date="2014-01" db="EMBL/GenBank/DDBJ databases">
        <title>The Genome Sequence of Anopheles melas CM1001059_A (V2).</title>
        <authorList>
            <consortium name="The Broad Institute Genomics Platform"/>
            <person name="Neafsey D.E."/>
            <person name="Besansky N."/>
            <person name="Howell P."/>
            <person name="Walton C."/>
            <person name="Young S.K."/>
            <person name="Zeng Q."/>
            <person name="Gargeya S."/>
            <person name="Fitzgerald M."/>
            <person name="Haas B."/>
            <person name="Abouelleil A."/>
            <person name="Allen A.W."/>
            <person name="Alvarado L."/>
            <person name="Arachchi H.M."/>
            <person name="Berlin A.M."/>
            <person name="Chapman S.B."/>
            <person name="Gainer-Dewar J."/>
            <person name="Goldberg J."/>
            <person name="Griggs A."/>
            <person name="Gujja S."/>
            <person name="Hansen M."/>
            <person name="Howarth C."/>
            <person name="Imamovic A."/>
            <person name="Ireland A."/>
            <person name="Larimer J."/>
            <person name="McCowan C."/>
            <person name="Murphy C."/>
            <person name="Pearson M."/>
            <person name="Poon T.W."/>
            <person name="Priest M."/>
            <person name="Roberts A."/>
            <person name="Saif S."/>
            <person name="Shea T."/>
            <person name="Sisk P."/>
            <person name="Sykes S."/>
            <person name="Wortman J."/>
            <person name="Nusbaum C."/>
            <person name="Birren B."/>
        </authorList>
    </citation>
    <scope>NUCLEOTIDE SEQUENCE [LARGE SCALE GENOMIC DNA]</scope>
    <source>
        <strain evidence="10">CM1001059</strain>
    </source>
</reference>
<dbReference type="GO" id="GO:0005874">
    <property type="term" value="C:microtubule"/>
    <property type="evidence" value="ECO:0007669"/>
    <property type="project" value="UniProtKB-KW"/>
</dbReference>
<feature type="domain" description="CAP-Gly" evidence="8">
    <location>
        <begin position="364"/>
        <end position="406"/>
    </location>
</feature>
<feature type="compositionally biased region" description="Polar residues" evidence="7">
    <location>
        <begin position="156"/>
        <end position="172"/>
    </location>
</feature>
<dbReference type="VEuPathDB" id="VectorBase:AMEC002897"/>
<sequence length="455" mass="48410">MKNNNGEESSSSGYGAASPAASKLAQRMTTLHEEPLIKQICYEEEGEDHFSEPDYPEYNDFYEQPMGKKPSLSKMKSSYTVESFIDIDKRSQSAGGEGMNSAGGKFASKTKAESASMGGISSAPVSGGSAGGPGAKYQTMTPSMSSSTSSGYGSQAVSCSNLTNDDTYSIRSMSVGETPDTMSPSNKMQEQIMSTSSSTNAKSEEESVTSPTTSTTASEHTLMAESMDSYSSSPTTRAPLGEMPKRVNPFLKDANIEAFDDSSAQLDAAKDEQPQQQASEEDEGLGGEQSQSESTTTMSDSTQMVDESEESDHSSANTKHSSDVMESSFSSTPGKQEIIPDWVVVGESVLIRPYNTSGVIAFVGATHFQGGTWIGVELDTPTGKNDGTVQGIQYFDCRPKHGIFVRVDKLILDKRGRAMRELKKAEKMKAELAGGKGGQRPLTGGTGTSTNGPRK</sequence>
<evidence type="ECO:0000313" key="10">
    <source>
        <dbReference type="Proteomes" id="UP000075902"/>
    </source>
</evidence>
<keyword evidence="6" id="KW-0206">Cytoskeleton</keyword>
<feature type="region of interest" description="Disordered" evidence="7">
    <location>
        <begin position="47"/>
        <end position="75"/>
    </location>
</feature>
<keyword evidence="5" id="KW-0175">Coiled coil</keyword>
<feature type="compositionally biased region" description="Low complexity" evidence="7">
    <location>
        <begin position="135"/>
        <end position="155"/>
    </location>
</feature>
<evidence type="ECO:0000256" key="6">
    <source>
        <dbReference type="ARBA" id="ARBA00023212"/>
    </source>
</evidence>
<dbReference type="InterPro" id="IPR000938">
    <property type="entry name" value="CAP-Gly_domain"/>
</dbReference>
<keyword evidence="3" id="KW-0493">Microtubule</keyword>
<name>A0A182TIG8_9DIPT</name>
<feature type="region of interest" description="Disordered" evidence="7">
    <location>
        <begin position="1"/>
        <end position="29"/>
    </location>
</feature>
<feature type="compositionally biased region" description="Polar residues" evidence="7">
    <location>
        <begin position="180"/>
        <end position="201"/>
    </location>
</feature>
<evidence type="ECO:0000256" key="4">
    <source>
        <dbReference type="ARBA" id="ARBA00023017"/>
    </source>
</evidence>
<dbReference type="STRING" id="34690.A0A182TIG8"/>
<dbReference type="EnsemblMetazoa" id="AMEC002897-RA">
    <property type="protein sequence ID" value="AMEC002897-PA"/>
    <property type="gene ID" value="AMEC002897"/>
</dbReference>
<dbReference type="AlphaFoldDB" id="A0A182TIG8"/>
<feature type="compositionally biased region" description="Low complexity" evidence="7">
    <location>
        <begin position="9"/>
        <end position="22"/>
    </location>
</feature>
<dbReference type="PROSITE" id="PS50245">
    <property type="entry name" value="CAP_GLY_2"/>
    <property type="match status" value="1"/>
</dbReference>
<organism evidence="9 10">
    <name type="scientific">Anopheles melas</name>
    <dbReference type="NCBI Taxonomy" id="34690"/>
    <lineage>
        <taxon>Eukaryota</taxon>
        <taxon>Metazoa</taxon>
        <taxon>Ecdysozoa</taxon>
        <taxon>Arthropoda</taxon>
        <taxon>Hexapoda</taxon>
        <taxon>Insecta</taxon>
        <taxon>Pterygota</taxon>
        <taxon>Neoptera</taxon>
        <taxon>Endopterygota</taxon>
        <taxon>Diptera</taxon>
        <taxon>Nematocera</taxon>
        <taxon>Culicoidea</taxon>
        <taxon>Culicidae</taxon>
        <taxon>Anophelinae</taxon>
        <taxon>Anopheles</taxon>
    </lineage>
</organism>
<protein>
    <submittedName>
        <fullName evidence="9">CAP-Gly domain-containing protein</fullName>
    </submittedName>
</protein>
<feature type="compositionally biased region" description="Low complexity" evidence="7">
    <location>
        <begin position="288"/>
        <end position="304"/>
    </location>
</feature>
<evidence type="ECO:0000256" key="5">
    <source>
        <dbReference type="ARBA" id="ARBA00023054"/>
    </source>
</evidence>